<evidence type="ECO:0000313" key="4">
    <source>
        <dbReference type="Proteomes" id="UP000198891"/>
    </source>
</evidence>
<keyword evidence="2" id="KW-1133">Transmembrane helix</keyword>
<dbReference type="STRING" id="381665.SAMN05216554_1356"/>
<dbReference type="EMBL" id="FNPZ01000001">
    <property type="protein sequence ID" value="SDY74099.1"/>
    <property type="molecule type" value="Genomic_DNA"/>
</dbReference>
<sequence length="62" mass="6602">MRTGVDLVFFVAWASVGVVALGIWFVATLRLTRRRAPKADPLRDPAPDRASTAPAAPVTVAV</sequence>
<accession>A0A1H3MD37</accession>
<evidence type="ECO:0000313" key="3">
    <source>
        <dbReference type="EMBL" id="SDY74099.1"/>
    </source>
</evidence>
<name>A0A1H3MD37_9MICO</name>
<evidence type="ECO:0000256" key="1">
    <source>
        <dbReference type="SAM" id="MobiDB-lite"/>
    </source>
</evidence>
<proteinExistence type="predicted"/>
<feature type="compositionally biased region" description="Low complexity" evidence="1">
    <location>
        <begin position="52"/>
        <end position="62"/>
    </location>
</feature>
<reference evidence="3 4" key="1">
    <citation type="submission" date="2016-10" db="EMBL/GenBank/DDBJ databases">
        <authorList>
            <person name="de Groot N.N."/>
        </authorList>
    </citation>
    <scope>NUCLEOTIDE SEQUENCE [LARGE SCALE GENOMIC DNA]</scope>
    <source>
        <strain evidence="3 4">CGMCC 4.3491</strain>
    </source>
</reference>
<dbReference type="AlphaFoldDB" id="A0A1H3MD37"/>
<keyword evidence="2" id="KW-0472">Membrane</keyword>
<gene>
    <name evidence="3" type="ORF">SAMN05216554_1356</name>
</gene>
<evidence type="ECO:0000256" key="2">
    <source>
        <dbReference type="SAM" id="Phobius"/>
    </source>
</evidence>
<feature type="transmembrane region" description="Helical" evidence="2">
    <location>
        <begin position="6"/>
        <end position="27"/>
    </location>
</feature>
<protein>
    <recommendedName>
        <fullName evidence="5">Heme exporter protein D</fullName>
    </recommendedName>
</protein>
<dbReference type="RefSeq" id="WP_092550483.1">
    <property type="nucleotide sequence ID" value="NZ_FNPZ01000001.1"/>
</dbReference>
<evidence type="ECO:0008006" key="5">
    <source>
        <dbReference type="Google" id="ProtNLM"/>
    </source>
</evidence>
<organism evidence="3 4">
    <name type="scientific">Herbiconiux ginsengi</name>
    <dbReference type="NCBI Taxonomy" id="381665"/>
    <lineage>
        <taxon>Bacteria</taxon>
        <taxon>Bacillati</taxon>
        <taxon>Actinomycetota</taxon>
        <taxon>Actinomycetes</taxon>
        <taxon>Micrococcales</taxon>
        <taxon>Microbacteriaceae</taxon>
        <taxon>Herbiconiux</taxon>
    </lineage>
</organism>
<dbReference type="OrthoDB" id="9988667at2"/>
<keyword evidence="2" id="KW-0812">Transmembrane</keyword>
<feature type="compositionally biased region" description="Basic and acidic residues" evidence="1">
    <location>
        <begin position="37"/>
        <end position="47"/>
    </location>
</feature>
<dbReference type="Proteomes" id="UP000198891">
    <property type="component" value="Unassembled WGS sequence"/>
</dbReference>
<keyword evidence="4" id="KW-1185">Reference proteome</keyword>
<feature type="region of interest" description="Disordered" evidence="1">
    <location>
        <begin position="37"/>
        <end position="62"/>
    </location>
</feature>